<organism evidence="3 4">
    <name type="scientific">Rubus argutus</name>
    <name type="common">Southern blackberry</name>
    <dbReference type="NCBI Taxonomy" id="59490"/>
    <lineage>
        <taxon>Eukaryota</taxon>
        <taxon>Viridiplantae</taxon>
        <taxon>Streptophyta</taxon>
        <taxon>Embryophyta</taxon>
        <taxon>Tracheophyta</taxon>
        <taxon>Spermatophyta</taxon>
        <taxon>Magnoliopsida</taxon>
        <taxon>eudicotyledons</taxon>
        <taxon>Gunneridae</taxon>
        <taxon>Pentapetalae</taxon>
        <taxon>rosids</taxon>
        <taxon>fabids</taxon>
        <taxon>Rosales</taxon>
        <taxon>Rosaceae</taxon>
        <taxon>Rosoideae</taxon>
        <taxon>Rosoideae incertae sedis</taxon>
        <taxon>Rubus</taxon>
    </lineage>
</organism>
<dbReference type="Proteomes" id="UP001457282">
    <property type="component" value="Unassembled WGS sequence"/>
</dbReference>
<protein>
    <recommendedName>
        <fullName evidence="2">CCHC-type domain-containing protein</fullName>
    </recommendedName>
</protein>
<evidence type="ECO:0000256" key="1">
    <source>
        <dbReference type="SAM" id="MobiDB-lite"/>
    </source>
</evidence>
<dbReference type="Pfam" id="PF14223">
    <property type="entry name" value="Retrotran_gag_2"/>
    <property type="match status" value="1"/>
</dbReference>
<dbReference type="InterPro" id="IPR036875">
    <property type="entry name" value="Znf_CCHC_sf"/>
</dbReference>
<feature type="domain" description="CCHC-type" evidence="2">
    <location>
        <begin position="270"/>
        <end position="286"/>
    </location>
</feature>
<dbReference type="GO" id="GO:0008270">
    <property type="term" value="F:zinc ion binding"/>
    <property type="evidence" value="ECO:0007669"/>
    <property type="project" value="InterPro"/>
</dbReference>
<feature type="domain" description="CCHC-type" evidence="2">
    <location>
        <begin position="180"/>
        <end position="196"/>
    </location>
</feature>
<evidence type="ECO:0000313" key="3">
    <source>
        <dbReference type="EMBL" id="KAK9924106.1"/>
    </source>
</evidence>
<sequence>MALLSLLMATLEEDIVDVIIGCKTSHQAWLALHERLSTVSRVSIMQLKTELQTIRKGGEGIEKYLQRVKSARDQLLSVGVVIPEEDIVIVILNGLPDEYSTVRTVVEGRETPITLRDLRAQLLAVERRIEGSLSFPSNLGAMVARGAHSQTEERTGSTKGWSAKFDSKEKGVKQGSSGTECPACGKRGHTIDTCFRIHKCQICGRHGHLTSTCYQNPEYKTQRVQPQSEILNSNGPSPECQICSKKGHTAANCFYRTNVPADHPSLSIPTCQICGLKGHVALNCSNRTNFAYQGSEPPASLTALTASTGSYNGGITQSQGGFYVSNTSSPHSSFPSGFNPSSGASSSSSNLNAPVVNEVWIGDSGATHHMTSDIRNLTIAQPYTSDNKITIGNGTGQGIKNNPLPRKE</sequence>
<dbReference type="PANTHER" id="PTHR47481:SF31">
    <property type="entry name" value="OS01G0873500 PROTEIN"/>
    <property type="match status" value="1"/>
</dbReference>
<proteinExistence type="predicted"/>
<dbReference type="EMBL" id="JBEDUW010000006">
    <property type="protein sequence ID" value="KAK9924106.1"/>
    <property type="molecule type" value="Genomic_DNA"/>
</dbReference>
<gene>
    <name evidence="3" type="ORF">M0R45_032493</name>
</gene>
<name>A0AAW1WHD3_RUBAR</name>
<dbReference type="GO" id="GO:0003676">
    <property type="term" value="F:nucleic acid binding"/>
    <property type="evidence" value="ECO:0007669"/>
    <property type="project" value="InterPro"/>
</dbReference>
<dbReference type="PANTHER" id="PTHR47481">
    <property type="match status" value="1"/>
</dbReference>
<dbReference type="SUPFAM" id="SSF57756">
    <property type="entry name" value="Retrovirus zinc finger-like domains"/>
    <property type="match status" value="2"/>
</dbReference>
<evidence type="ECO:0000313" key="4">
    <source>
        <dbReference type="Proteomes" id="UP001457282"/>
    </source>
</evidence>
<dbReference type="SMART" id="SM00343">
    <property type="entry name" value="ZnF_C2HC"/>
    <property type="match status" value="4"/>
</dbReference>
<accession>A0AAW1WHD3</accession>
<comment type="caution">
    <text evidence="3">The sequence shown here is derived from an EMBL/GenBank/DDBJ whole genome shotgun (WGS) entry which is preliminary data.</text>
</comment>
<dbReference type="AlphaFoldDB" id="A0AAW1WHD3"/>
<reference evidence="3 4" key="1">
    <citation type="journal article" date="2023" name="G3 (Bethesda)">
        <title>A chromosome-length genome assembly and annotation of blackberry (Rubus argutus, cv. 'Hillquist').</title>
        <authorList>
            <person name="Bruna T."/>
            <person name="Aryal R."/>
            <person name="Dudchenko O."/>
            <person name="Sargent D.J."/>
            <person name="Mead D."/>
            <person name="Buti M."/>
            <person name="Cavallini A."/>
            <person name="Hytonen T."/>
            <person name="Andres J."/>
            <person name="Pham M."/>
            <person name="Weisz D."/>
            <person name="Mascagni F."/>
            <person name="Usai G."/>
            <person name="Natali L."/>
            <person name="Bassil N."/>
            <person name="Fernandez G.E."/>
            <person name="Lomsadze A."/>
            <person name="Armour M."/>
            <person name="Olukolu B."/>
            <person name="Poorten T."/>
            <person name="Britton C."/>
            <person name="Davik J."/>
            <person name="Ashrafi H."/>
            <person name="Aiden E.L."/>
            <person name="Borodovsky M."/>
            <person name="Worthington M."/>
        </authorList>
    </citation>
    <scope>NUCLEOTIDE SEQUENCE [LARGE SCALE GENOMIC DNA]</scope>
    <source>
        <strain evidence="3">PI 553951</strain>
    </source>
</reference>
<evidence type="ECO:0000259" key="2">
    <source>
        <dbReference type="SMART" id="SM00343"/>
    </source>
</evidence>
<keyword evidence="4" id="KW-1185">Reference proteome</keyword>
<feature type="domain" description="CCHC-type" evidence="2">
    <location>
        <begin position="239"/>
        <end position="255"/>
    </location>
</feature>
<feature type="region of interest" description="Disordered" evidence="1">
    <location>
        <begin position="386"/>
        <end position="408"/>
    </location>
</feature>
<feature type="region of interest" description="Disordered" evidence="1">
    <location>
        <begin position="147"/>
        <end position="172"/>
    </location>
</feature>
<feature type="domain" description="CCHC-type" evidence="2">
    <location>
        <begin position="199"/>
        <end position="215"/>
    </location>
</feature>
<dbReference type="Gene3D" id="4.10.60.10">
    <property type="entry name" value="Zinc finger, CCHC-type"/>
    <property type="match status" value="1"/>
</dbReference>
<dbReference type="InterPro" id="IPR001878">
    <property type="entry name" value="Znf_CCHC"/>
</dbReference>